<dbReference type="RefSeq" id="XP_013386516.1">
    <property type="nucleotide sequence ID" value="XM_013531062.2"/>
</dbReference>
<name>A0A1S3HM12_LINAN</name>
<dbReference type="InParanoid" id="A0A1S3HM12"/>
<dbReference type="Proteomes" id="UP000085678">
    <property type="component" value="Unplaced"/>
</dbReference>
<proteinExistence type="predicted"/>
<dbReference type="AlphaFoldDB" id="A0A1S3HM12"/>
<reference evidence="2" key="1">
    <citation type="submission" date="2025-08" db="UniProtKB">
        <authorList>
            <consortium name="RefSeq"/>
        </authorList>
    </citation>
    <scope>IDENTIFICATION</scope>
    <source>
        <tissue evidence="2">Gonads</tissue>
    </source>
</reference>
<organism evidence="1 2">
    <name type="scientific">Lingula anatina</name>
    <name type="common">Brachiopod</name>
    <name type="synonym">Lingula unguis</name>
    <dbReference type="NCBI Taxonomy" id="7574"/>
    <lineage>
        <taxon>Eukaryota</taxon>
        <taxon>Metazoa</taxon>
        <taxon>Spiralia</taxon>
        <taxon>Lophotrochozoa</taxon>
        <taxon>Brachiopoda</taxon>
        <taxon>Linguliformea</taxon>
        <taxon>Lingulata</taxon>
        <taxon>Lingulida</taxon>
        <taxon>Linguloidea</taxon>
        <taxon>Lingulidae</taxon>
        <taxon>Lingula</taxon>
    </lineage>
</organism>
<protein>
    <submittedName>
        <fullName evidence="2">Uncharacterized protein LOC106156002</fullName>
    </submittedName>
</protein>
<evidence type="ECO:0000313" key="1">
    <source>
        <dbReference type="Proteomes" id="UP000085678"/>
    </source>
</evidence>
<evidence type="ECO:0000313" key="2">
    <source>
        <dbReference type="RefSeq" id="XP_013386516.1"/>
    </source>
</evidence>
<sequence length="178" mass="19875">MYLHTNLPECNDMPNGKLNGMPCKDYFLKTGHQHCRDFQAAAVCCSSRRKVCDNCFGDTAHVLLNNMTCEMLLETQGLQLCDHHLVVQHCCSTRAAMCGQWCPSLSHLILAADHYYIHNTKCNGDNPKAQFFTKDSKLKDCTTIFQTDDLASVCAEPTILKSCCESFSKNCIQSPLLG</sequence>
<gene>
    <name evidence="2" type="primary">LOC106156002</name>
</gene>
<keyword evidence="1" id="KW-1185">Reference proteome</keyword>
<dbReference type="GeneID" id="106156002"/>
<accession>A0A1S3HM12</accession>
<dbReference type="KEGG" id="lak:106156002"/>